<dbReference type="Gene3D" id="2.60.120.10">
    <property type="entry name" value="Jelly Rolls"/>
    <property type="match status" value="1"/>
</dbReference>
<organism evidence="5 8">
    <name type="scientific">Thalassospira xiamenensis</name>
    <dbReference type="NCBI Taxonomy" id="220697"/>
    <lineage>
        <taxon>Bacteria</taxon>
        <taxon>Pseudomonadati</taxon>
        <taxon>Pseudomonadota</taxon>
        <taxon>Alphaproteobacteria</taxon>
        <taxon>Rhodospirillales</taxon>
        <taxon>Thalassospiraceae</taxon>
        <taxon>Thalassospira</taxon>
    </lineage>
</organism>
<dbReference type="PANTHER" id="PTHR24567:SF77">
    <property type="entry name" value="NUCLEOSIDE-RESPONSIVE TRANSCRIPTIONAL ACTIVATOR OF NUCLEOSIDE UTILIZATION DEOR"/>
    <property type="match status" value="1"/>
</dbReference>
<dbReference type="Pfam" id="PF00027">
    <property type="entry name" value="cNMP_binding"/>
    <property type="match status" value="1"/>
</dbReference>
<dbReference type="AlphaFoldDB" id="A0A154KUX3"/>
<dbReference type="SUPFAM" id="SSF46785">
    <property type="entry name" value="Winged helix' DNA-binding domain"/>
    <property type="match status" value="1"/>
</dbReference>
<dbReference type="Proteomes" id="UP000252266">
    <property type="component" value="Unassembled WGS sequence"/>
</dbReference>
<dbReference type="SMART" id="SM00100">
    <property type="entry name" value="cNMP"/>
    <property type="match status" value="1"/>
</dbReference>
<keyword evidence="6" id="KW-0808">Transferase</keyword>
<keyword evidence="1" id="KW-0805">Transcription regulation</keyword>
<protein>
    <submittedName>
        <fullName evidence="5">Crp/Fnr family transcriptional regulator</fullName>
    </submittedName>
    <submittedName>
        <fullName evidence="6">cAMP-binding domain of CRP or a regulatory subunit of cAMP-dependent protein kinases</fullName>
    </submittedName>
</protein>
<dbReference type="Pfam" id="PF13545">
    <property type="entry name" value="HTH_Crp_2"/>
    <property type="match status" value="1"/>
</dbReference>
<dbReference type="EMBL" id="JPWJ01000008">
    <property type="protein sequence ID" value="RCK48470.1"/>
    <property type="molecule type" value="Genomic_DNA"/>
</dbReference>
<evidence type="ECO:0000259" key="4">
    <source>
        <dbReference type="PROSITE" id="PS50042"/>
    </source>
</evidence>
<evidence type="ECO:0000256" key="1">
    <source>
        <dbReference type="ARBA" id="ARBA00023015"/>
    </source>
</evidence>
<evidence type="ECO:0000313" key="7">
    <source>
        <dbReference type="Proteomes" id="UP000219068"/>
    </source>
</evidence>
<dbReference type="GO" id="GO:0016301">
    <property type="term" value="F:kinase activity"/>
    <property type="evidence" value="ECO:0007669"/>
    <property type="project" value="UniProtKB-KW"/>
</dbReference>
<dbReference type="EMBL" id="OBMM01000001">
    <property type="protein sequence ID" value="SOB92002.1"/>
    <property type="molecule type" value="Genomic_DNA"/>
</dbReference>
<evidence type="ECO:0000313" key="6">
    <source>
        <dbReference type="EMBL" id="SOB92002.1"/>
    </source>
</evidence>
<dbReference type="InterPro" id="IPR050397">
    <property type="entry name" value="Env_Response_Regulators"/>
</dbReference>
<evidence type="ECO:0000256" key="3">
    <source>
        <dbReference type="ARBA" id="ARBA00023163"/>
    </source>
</evidence>
<gene>
    <name evidence="6" type="ORF">SAMN05428964_101521</name>
    <name evidence="5" type="ORF">TH44_15180</name>
</gene>
<dbReference type="GO" id="GO:0003700">
    <property type="term" value="F:DNA-binding transcription factor activity"/>
    <property type="evidence" value="ECO:0007669"/>
    <property type="project" value="TreeGrafter"/>
</dbReference>
<dbReference type="Proteomes" id="UP000219068">
    <property type="component" value="Unassembled WGS sequence"/>
</dbReference>
<accession>A0A154KUX3</accession>
<evidence type="ECO:0000256" key="2">
    <source>
        <dbReference type="ARBA" id="ARBA00023125"/>
    </source>
</evidence>
<dbReference type="InterPro" id="IPR014710">
    <property type="entry name" value="RmlC-like_jellyroll"/>
</dbReference>
<dbReference type="Gene3D" id="1.10.10.10">
    <property type="entry name" value="Winged helix-like DNA-binding domain superfamily/Winged helix DNA-binding domain"/>
    <property type="match status" value="1"/>
</dbReference>
<name>A0A154KUX3_9PROT</name>
<feature type="domain" description="Cyclic nucleotide-binding" evidence="4">
    <location>
        <begin position="9"/>
        <end position="129"/>
    </location>
</feature>
<dbReference type="GO" id="GO:0003677">
    <property type="term" value="F:DNA binding"/>
    <property type="evidence" value="ECO:0007669"/>
    <property type="project" value="UniProtKB-KW"/>
</dbReference>
<dbReference type="SUPFAM" id="SSF51206">
    <property type="entry name" value="cAMP-binding domain-like"/>
    <property type="match status" value="1"/>
</dbReference>
<reference evidence="6 7" key="2">
    <citation type="submission" date="2017-08" db="EMBL/GenBank/DDBJ databases">
        <authorList>
            <person name="de Groot N.N."/>
        </authorList>
    </citation>
    <scope>NUCLEOTIDE SEQUENCE [LARGE SCALE GENOMIC DNA]</scope>
    <source>
        <strain evidence="6 7">USBA 78</strain>
    </source>
</reference>
<dbReference type="GO" id="GO:0005829">
    <property type="term" value="C:cytosol"/>
    <property type="evidence" value="ECO:0007669"/>
    <property type="project" value="TreeGrafter"/>
</dbReference>
<keyword evidence="6" id="KW-0418">Kinase</keyword>
<proteinExistence type="predicted"/>
<dbReference type="PANTHER" id="PTHR24567">
    <property type="entry name" value="CRP FAMILY TRANSCRIPTIONAL REGULATORY PROTEIN"/>
    <property type="match status" value="1"/>
</dbReference>
<dbReference type="InterPro" id="IPR036390">
    <property type="entry name" value="WH_DNA-bd_sf"/>
</dbReference>
<evidence type="ECO:0000313" key="8">
    <source>
        <dbReference type="Proteomes" id="UP000252266"/>
    </source>
</evidence>
<dbReference type="InterPro" id="IPR018490">
    <property type="entry name" value="cNMP-bd_dom_sf"/>
</dbReference>
<keyword evidence="2" id="KW-0238">DNA-binding</keyword>
<keyword evidence="3" id="KW-0804">Transcription</keyword>
<evidence type="ECO:0000313" key="5">
    <source>
        <dbReference type="EMBL" id="RCK48470.1"/>
    </source>
</evidence>
<dbReference type="CDD" id="cd00038">
    <property type="entry name" value="CAP_ED"/>
    <property type="match status" value="1"/>
</dbReference>
<dbReference type="InterPro" id="IPR000595">
    <property type="entry name" value="cNMP-bd_dom"/>
</dbReference>
<reference evidence="5 8" key="1">
    <citation type="submission" date="2014-07" db="EMBL/GenBank/DDBJ databases">
        <title>Draft genome sequence of Thalassospira xiamenensis IB13.</title>
        <authorList>
            <person name="Lai Q."/>
            <person name="Shao Z."/>
        </authorList>
    </citation>
    <scope>NUCLEOTIDE SEQUENCE [LARGE SCALE GENOMIC DNA]</scope>
    <source>
        <strain evidence="5 8">IB13</strain>
    </source>
</reference>
<dbReference type="InterPro" id="IPR012318">
    <property type="entry name" value="HTH_CRP"/>
</dbReference>
<dbReference type="InterPro" id="IPR036388">
    <property type="entry name" value="WH-like_DNA-bd_sf"/>
</dbReference>
<dbReference type="PROSITE" id="PS50042">
    <property type="entry name" value="CNMP_BINDING_3"/>
    <property type="match status" value="1"/>
</dbReference>
<dbReference type="RefSeq" id="WP_062949157.1">
    <property type="nucleotide sequence ID" value="NZ_JALLPZ010000001.1"/>
</dbReference>
<sequence>MVELSVVGILAGLDQVALADVERHINRKTFSAGAQIIEPESDSSDVYLILSGKVRIVNYSLSGREITLEEIGAGGCVGQLSAIDGEPRSACVLAVTNTDVAIVSPANFEKIVKNHPSVAWSVIRELARIVRTSTRRIVDVSTLGANERVVAEILRCSQIEIAEDGSAMLSPVPVHSEIASRVSTSRETVARVMGTLARNGLIAKVELGLYVPNVQRLEEFLSESIH</sequence>